<dbReference type="Pfam" id="PF10926">
    <property type="entry name" value="DUF2800"/>
    <property type="match status" value="1"/>
</dbReference>
<organism evidence="1 2">
    <name type="scientific">Enterobacter hormaechei</name>
    <dbReference type="NCBI Taxonomy" id="158836"/>
    <lineage>
        <taxon>Bacteria</taxon>
        <taxon>Pseudomonadati</taxon>
        <taxon>Pseudomonadota</taxon>
        <taxon>Gammaproteobacteria</taxon>
        <taxon>Enterobacterales</taxon>
        <taxon>Enterobacteriaceae</taxon>
        <taxon>Enterobacter</taxon>
        <taxon>Enterobacter cloacae complex</taxon>
    </lineage>
</organism>
<evidence type="ECO:0000313" key="1">
    <source>
        <dbReference type="EMBL" id="PJG36455.1"/>
    </source>
</evidence>
<dbReference type="EMBL" id="NMVR01000230">
    <property type="protein sequence ID" value="PJG36455.1"/>
    <property type="molecule type" value="Genomic_DNA"/>
</dbReference>
<comment type="caution">
    <text evidence="1">The sequence shown here is derived from an EMBL/GenBank/DDBJ whole genome shotgun (WGS) entry which is preliminary data.</text>
</comment>
<dbReference type="Proteomes" id="UP000231328">
    <property type="component" value="Unassembled WGS sequence"/>
</dbReference>
<name>A0AAP8GFK0_9ENTR</name>
<feature type="non-terminal residue" evidence="1">
    <location>
        <position position="1"/>
    </location>
</feature>
<protein>
    <submittedName>
        <fullName evidence="1">Nuclease</fullName>
    </submittedName>
</protein>
<dbReference type="InterPro" id="IPR021229">
    <property type="entry name" value="DUF2800"/>
</dbReference>
<feature type="non-terminal residue" evidence="1">
    <location>
        <position position="116"/>
    </location>
</feature>
<gene>
    <name evidence="1" type="ORF">CGZ54_28300</name>
</gene>
<proteinExistence type="predicted"/>
<sequence>IHTVRMTIIQPRIDNFSTEELPISRLLQWGTDFVKPLARLAYNGEGEFKAGSHCRFCKIKHSCRTRAEYMQNVPQKPPHLLSDEEIAELLYKLPDIKKWADEVEHYALDQAKGNDK</sequence>
<dbReference type="AlphaFoldDB" id="A0AAP8GFK0"/>
<evidence type="ECO:0000313" key="2">
    <source>
        <dbReference type="Proteomes" id="UP000231328"/>
    </source>
</evidence>
<reference evidence="1 2" key="1">
    <citation type="submission" date="2017-07" db="EMBL/GenBank/DDBJ databases">
        <title>Draft genome sequence of Enterobacter cloacae ST128, a clinical strain coproducing KPC-2 and NDM-1 carbapenemases.</title>
        <authorList>
            <person name="Li X."/>
        </authorList>
    </citation>
    <scope>NUCLEOTIDE SEQUENCE [LARGE SCALE GENOMIC DNA]</scope>
    <source>
        <strain evidence="1 2">HBY</strain>
    </source>
</reference>
<accession>A0AAP8GFK0</accession>